<keyword evidence="6" id="KW-0378">Hydrolase</keyword>
<organism evidence="9 10">
    <name type="scientific">Temnothorax curvispinosus</name>
    <dbReference type="NCBI Taxonomy" id="300111"/>
    <lineage>
        <taxon>Eukaryota</taxon>
        <taxon>Metazoa</taxon>
        <taxon>Ecdysozoa</taxon>
        <taxon>Arthropoda</taxon>
        <taxon>Hexapoda</taxon>
        <taxon>Insecta</taxon>
        <taxon>Pterygota</taxon>
        <taxon>Neoptera</taxon>
        <taxon>Endopterygota</taxon>
        <taxon>Hymenoptera</taxon>
        <taxon>Apocrita</taxon>
        <taxon>Aculeata</taxon>
        <taxon>Formicoidea</taxon>
        <taxon>Formicidae</taxon>
        <taxon>Myrmicinae</taxon>
        <taxon>Temnothorax</taxon>
    </lineage>
</organism>
<dbReference type="PANTHER" id="PTHR22930">
    <property type="match status" value="1"/>
</dbReference>
<dbReference type="InterPro" id="IPR027806">
    <property type="entry name" value="HARBI1_dom"/>
</dbReference>
<comment type="similarity">
    <text evidence="3">Belongs to the HARBI1 family.</text>
</comment>
<comment type="cofactor">
    <cofactor evidence="1">
        <name>a divalent metal cation</name>
        <dbReference type="ChEBI" id="CHEBI:60240"/>
    </cofactor>
</comment>
<evidence type="ECO:0000256" key="2">
    <source>
        <dbReference type="ARBA" id="ARBA00004123"/>
    </source>
</evidence>
<keyword evidence="7" id="KW-0539">Nucleus</keyword>
<keyword evidence="5" id="KW-0479">Metal-binding</keyword>
<keyword evidence="4" id="KW-0540">Nuclease</keyword>
<dbReference type="Pfam" id="PF13359">
    <property type="entry name" value="DDE_Tnp_4"/>
    <property type="match status" value="1"/>
</dbReference>
<name>A0A6J1QBU5_9HYME</name>
<evidence type="ECO:0000256" key="4">
    <source>
        <dbReference type="ARBA" id="ARBA00022722"/>
    </source>
</evidence>
<reference evidence="10" key="1">
    <citation type="submission" date="2025-08" db="UniProtKB">
        <authorList>
            <consortium name="RefSeq"/>
        </authorList>
    </citation>
    <scope>IDENTIFICATION</scope>
    <source>
        <tissue evidence="10">Whole body</tissue>
    </source>
</reference>
<dbReference type="GO" id="GO:0016787">
    <property type="term" value="F:hydrolase activity"/>
    <property type="evidence" value="ECO:0007669"/>
    <property type="project" value="UniProtKB-KW"/>
</dbReference>
<dbReference type="Proteomes" id="UP000504618">
    <property type="component" value="Unplaced"/>
</dbReference>
<evidence type="ECO:0000313" key="9">
    <source>
        <dbReference type="Proteomes" id="UP000504618"/>
    </source>
</evidence>
<protein>
    <submittedName>
        <fullName evidence="10">Nuclease HARBI1</fullName>
    </submittedName>
</protein>
<evidence type="ECO:0000256" key="5">
    <source>
        <dbReference type="ARBA" id="ARBA00022723"/>
    </source>
</evidence>
<evidence type="ECO:0000256" key="7">
    <source>
        <dbReference type="ARBA" id="ARBA00023242"/>
    </source>
</evidence>
<proteinExistence type="inferred from homology"/>
<feature type="domain" description="DDE Tnp4" evidence="8">
    <location>
        <begin position="95"/>
        <end position="256"/>
    </location>
</feature>
<dbReference type="RefSeq" id="XP_024878240.1">
    <property type="nucleotide sequence ID" value="XM_025022472.1"/>
</dbReference>
<dbReference type="AlphaFoldDB" id="A0A6J1QBU5"/>
<evidence type="ECO:0000313" key="10">
    <source>
        <dbReference type="RefSeq" id="XP_024878240.1"/>
    </source>
</evidence>
<dbReference type="InterPro" id="IPR045249">
    <property type="entry name" value="HARBI1-like"/>
</dbReference>
<evidence type="ECO:0000256" key="1">
    <source>
        <dbReference type="ARBA" id="ARBA00001968"/>
    </source>
</evidence>
<keyword evidence="9" id="KW-1185">Reference proteome</keyword>
<accession>A0A6J1QBU5</accession>
<dbReference type="GeneID" id="112458713"/>
<dbReference type="GO" id="GO:0046872">
    <property type="term" value="F:metal ion binding"/>
    <property type="evidence" value="ECO:0007669"/>
    <property type="project" value="UniProtKB-KW"/>
</dbReference>
<dbReference type="GO" id="GO:0004518">
    <property type="term" value="F:nuclease activity"/>
    <property type="evidence" value="ECO:0007669"/>
    <property type="project" value="UniProtKB-KW"/>
</dbReference>
<comment type="subcellular location">
    <subcellularLocation>
        <location evidence="2">Nucleus</location>
    </subcellularLocation>
</comment>
<sequence>MTPQRRISAISSTTKIITALRFFARGSYQMDIGKNIYMDVSQPMVSRSIHEVIDIITKEEIMNQWIKFPSTLAEMNELRTEFYRRYEFPGTIGCIDCTHIAIFPPAENNNLYPEHIYVNRKGYHSIDTQLIYDWRLKILNVNARFPGSTHDTYIWNNSNVKNAMVHFYRRYPNNNYHLLGDSGYSLRPWMMTPILGAAENSPEALYNVKQMRCRSLVEQCNGLLKMRFRCLLKHRVLHYSPLIASKIINICAVLHNICISENVPLPLEMDGDNDDDELTEI</sequence>
<evidence type="ECO:0000256" key="6">
    <source>
        <dbReference type="ARBA" id="ARBA00022801"/>
    </source>
</evidence>
<evidence type="ECO:0000259" key="8">
    <source>
        <dbReference type="Pfam" id="PF13359"/>
    </source>
</evidence>
<dbReference type="GO" id="GO:0005634">
    <property type="term" value="C:nucleus"/>
    <property type="evidence" value="ECO:0007669"/>
    <property type="project" value="UniProtKB-SubCell"/>
</dbReference>
<evidence type="ECO:0000256" key="3">
    <source>
        <dbReference type="ARBA" id="ARBA00006958"/>
    </source>
</evidence>
<dbReference type="OrthoDB" id="6581538at2759"/>
<dbReference type="PANTHER" id="PTHR22930:SF289">
    <property type="entry name" value="DDE TNP4 DOMAIN-CONTAINING PROTEIN-RELATED"/>
    <property type="match status" value="1"/>
</dbReference>
<gene>
    <name evidence="10" type="primary">LOC112458713</name>
</gene>